<reference evidence="1 2" key="1">
    <citation type="submission" date="2021-03" db="EMBL/GenBank/DDBJ databases">
        <title>Antimicrobial resistance genes in bacteria isolated from Japanese honey, and their potential for conferring macrolide and lincosamide resistance in the American foulbrood pathogen Paenibacillus larvae.</title>
        <authorList>
            <person name="Okamoto M."/>
            <person name="Kumagai M."/>
            <person name="Kanamori H."/>
            <person name="Takamatsu D."/>
        </authorList>
    </citation>
    <scope>NUCLEOTIDE SEQUENCE [LARGE SCALE GENOMIC DNA]</scope>
    <source>
        <strain evidence="1 2">J42TS3</strain>
    </source>
</reference>
<proteinExistence type="predicted"/>
<comment type="caution">
    <text evidence="1">The sequence shown here is derived from an EMBL/GenBank/DDBJ whole genome shotgun (WGS) entry which is preliminary data.</text>
</comment>
<dbReference type="EMBL" id="BOSL01000026">
    <property type="protein sequence ID" value="GIP55928.1"/>
    <property type="molecule type" value="Genomic_DNA"/>
</dbReference>
<protein>
    <submittedName>
        <fullName evidence="1">Uncharacterized protein</fullName>
    </submittedName>
</protein>
<evidence type="ECO:0000313" key="1">
    <source>
        <dbReference type="EMBL" id="GIP55928.1"/>
    </source>
</evidence>
<gene>
    <name evidence="1" type="ORF">J42TS3_49630</name>
</gene>
<dbReference type="Proteomes" id="UP000679992">
    <property type="component" value="Unassembled WGS sequence"/>
</dbReference>
<accession>A0ABQ4MIW4</accession>
<name>A0ABQ4MIW4_9BACL</name>
<evidence type="ECO:0000313" key="2">
    <source>
        <dbReference type="Proteomes" id="UP000679992"/>
    </source>
</evidence>
<keyword evidence="2" id="KW-1185">Reference proteome</keyword>
<sequence length="121" mass="13881">MNDRIQEIRERLEAASPGPWTIYEYSDYRGYEVHKYPIGYKSAITGWGKVLQTKEDASLIANAPTDISYLLSEVERLQTALEFYADEKTYETNVVDQWGPVTKIDFDSGERARTNLSHLKG</sequence>
<dbReference type="RefSeq" id="WP_213656677.1">
    <property type="nucleotide sequence ID" value="NZ_BOSL01000026.1"/>
</dbReference>
<organism evidence="1 2">
    <name type="scientific">Paenibacillus vini</name>
    <dbReference type="NCBI Taxonomy" id="1476024"/>
    <lineage>
        <taxon>Bacteria</taxon>
        <taxon>Bacillati</taxon>
        <taxon>Bacillota</taxon>
        <taxon>Bacilli</taxon>
        <taxon>Bacillales</taxon>
        <taxon>Paenibacillaceae</taxon>
        <taxon>Paenibacillus</taxon>
    </lineage>
</organism>